<comment type="caution">
    <text evidence="1">The sequence shown here is derived from an EMBL/GenBank/DDBJ whole genome shotgun (WGS) entry which is preliminary data.</text>
</comment>
<sequence>MQQVILDVFVWDLFSVFTPGRVCGLNNDDKDGRSLFALLRAYECLREVSLRKRPWQCSGSEAPPVISPPLHPLTPNQNHSSLPSFRLHIRVIRQYLSPASPSVRPTARLAERTLRLACAADGDGATGAVKLQPVGRQQRLGRDEMVGGVCMG</sequence>
<name>A0A9N7U7Q4_PLEPL</name>
<dbReference type="AlphaFoldDB" id="A0A9N7U7Q4"/>
<dbReference type="Proteomes" id="UP001153269">
    <property type="component" value="Unassembled WGS sequence"/>
</dbReference>
<accession>A0A9N7U7Q4</accession>
<dbReference type="EMBL" id="CADEAL010000905">
    <property type="protein sequence ID" value="CAB1426684.1"/>
    <property type="molecule type" value="Genomic_DNA"/>
</dbReference>
<organism evidence="1 2">
    <name type="scientific">Pleuronectes platessa</name>
    <name type="common">European plaice</name>
    <dbReference type="NCBI Taxonomy" id="8262"/>
    <lineage>
        <taxon>Eukaryota</taxon>
        <taxon>Metazoa</taxon>
        <taxon>Chordata</taxon>
        <taxon>Craniata</taxon>
        <taxon>Vertebrata</taxon>
        <taxon>Euteleostomi</taxon>
        <taxon>Actinopterygii</taxon>
        <taxon>Neopterygii</taxon>
        <taxon>Teleostei</taxon>
        <taxon>Neoteleostei</taxon>
        <taxon>Acanthomorphata</taxon>
        <taxon>Carangaria</taxon>
        <taxon>Pleuronectiformes</taxon>
        <taxon>Pleuronectoidei</taxon>
        <taxon>Pleuronectidae</taxon>
        <taxon>Pleuronectes</taxon>
    </lineage>
</organism>
<reference evidence="1" key="1">
    <citation type="submission" date="2020-03" db="EMBL/GenBank/DDBJ databases">
        <authorList>
            <person name="Weist P."/>
        </authorList>
    </citation>
    <scope>NUCLEOTIDE SEQUENCE</scope>
</reference>
<gene>
    <name evidence="1" type="ORF">PLEPLA_LOCUS14622</name>
</gene>
<evidence type="ECO:0000313" key="2">
    <source>
        <dbReference type="Proteomes" id="UP001153269"/>
    </source>
</evidence>
<proteinExistence type="predicted"/>
<protein>
    <submittedName>
        <fullName evidence="1">Uncharacterized protein</fullName>
    </submittedName>
</protein>
<evidence type="ECO:0000313" key="1">
    <source>
        <dbReference type="EMBL" id="CAB1426684.1"/>
    </source>
</evidence>
<keyword evidence="2" id="KW-1185">Reference proteome</keyword>